<dbReference type="Proteomes" id="UP000324800">
    <property type="component" value="Unassembled WGS sequence"/>
</dbReference>
<dbReference type="SUPFAM" id="SSF57667">
    <property type="entry name" value="beta-beta-alpha zinc fingers"/>
    <property type="match status" value="1"/>
</dbReference>
<feature type="domain" description="C2H2-type" evidence="1">
    <location>
        <begin position="74"/>
        <end position="97"/>
    </location>
</feature>
<proteinExistence type="predicted"/>
<comment type="caution">
    <text evidence="2">The sequence shown here is derived from an EMBL/GenBank/DDBJ whole genome shotgun (WGS) entry which is preliminary data.</text>
</comment>
<sequence>MSMTPQVLIPIDIQDMLLFQKTLFQQSGSKTYYNEVLETREFKCPYPGCDERLTGEWAYKLHMMMHWGKTVYDCPNKLCNAKFDYPNEALDHLDDWHENIDRYVLNICYNLRVPLLEPAKRNK</sequence>
<evidence type="ECO:0000313" key="3">
    <source>
        <dbReference type="Proteomes" id="UP000324800"/>
    </source>
</evidence>
<evidence type="ECO:0000313" key="2">
    <source>
        <dbReference type="EMBL" id="KAA6391637.1"/>
    </source>
</evidence>
<dbReference type="AlphaFoldDB" id="A0A5J4W9T2"/>
<organism evidence="2 3">
    <name type="scientific">Streblomastix strix</name>
    <dbReference type="NCBI Taxonomy" id="222440"/>
    <lineage>
        <taxon>Eukaryota</taxon>
        <taxon>Metamonada</taxon>
        <taxon>Preaxostyla</taxon>
        <taxon>Oxymonadida</taxon>
        <taxon>Streblomastigidae</taxon>
        <taxon>Streblomastix</taxon>
    </lineage>
</organism>
<gene>
    <name evidence="2" type="ORF">EZS28_012837</name>
</gene>
<accession>A0A5J4W9T2</accession>
<dbReference type="PROSITE" id="PS00028">
    <property type="entry name" value="ZINC_FINGER_C2H2_1"/>
    <property type="match status" value="2"/>
</dbReference>
<feature type="domain" description="C2H2-type" evidence="1">
    <location>
        <begin position="44"/>
        <end position="66"/>
    </location>
</feature>
<protein>
    <recommendedName>
        <fullName evidence="1">C2H2-type domain-containing protein</fullName>
    </recommendedName>
</protein>
<name>A0A5J4W9T2_9EUKA</name>
<evidence type="ECO:0000259" key="1">
    <source>
        <dbReference type="PROSITE" id="PS00028"/>
    </source>
</evidence>
<dbReference type="InterPro" id="IPR013087">
    <property type="entry name" value="Znf_C2H2_type"/>
</dbReference>
<dbReference type="Gene3D" id="3.30.160.60">
    <property type="entry name" value="Classic Zinc Finger"/>
    <property type="match status" value="1"/>
</dbReference>
<dbReference type="InterPro" id="IPR036236">
    <property type="entry name" value="Znf_C2H2_sf"/>
</dbReference>
<dbReference type="EMBL" id="SNRW01002815">
    <property type="protein sequence ID" value="KAA6391637.1"/>
    <property type="molecule type" value="Genomic_DNA"/>
</dbReference>
<dbReference type="SMART" id="SM00355">
    <property type="entry name" value="ZnF_C2H2"/>
    <property type="match status" value="2"/>
</dbReference>
<reference evidence="2 3" key="1">
    <citation type="submission" date="2019-03" db="EMBL/GenBank/DDBJ databases">
        <title>Single cell metagenomics reveals metabolic interactions within the superorganism composed of flagellate Streblomastix strix and complex community of Bacteroidetes bacteria on its surface.</title>
        <authorList>
            <person name="Treitli S.C."/>
            <person name="Kolisko M."/>
            <person name="Husnik F."/>
            <person name="Keeling P."/>
            <person name="Hampl V."/>
        </authorList>
    </citation>
    <scope>NUCLEOTIDE SEQUENCE [LARGE SCALE GENOMIC DNA]</scope>
    <source>
        <strain evidence="2">ST1C</strain>
    </source>
</reference>